<gene>
    <name evidence="1" type="ORF">DACRYDRAFT_19823</name>
</gene>
<protein>
    <submittedName>
        <fullName evidence="1">Uncharacterized protein</fullName>
    </submittedName>
</protein>
<dbReference type="RefSeq" id="XP_040632148.1">
    <property type="nucleotide sequence ID" value="XM_040771673.1"/>
</dbReference>
<sequence length="95" mass="10609">MFAFQAESLTRFREHKRNNFPSIPTRMPLVLCTYRIKVEEAHGGSAPRRNIIESDIVDDLARSTSCTTSLLGKAFPNIFGIGGITTFDSRFTAGR</sequence>
<name>M5G939_DACPD</name>
<reference evidence="1 2" key="1">
    <citation type="journal article" date="2012" name="Science">
        <title>The Paleozoic origin of enzymatic lignin decomposition reconstructed from 31 fungal genomes.</title>
        <authorList>
            <person name="Floudas D."/>
            <person name="Binder M."/>
            <person name="Riley R."/>
            <person name="Barry K."/>
            <person name="Blanchette R.A."/>
            <person name="Henrissat B."/>
            <person name="Martinez A.T."/>
            <person name="Otillar R."/>
            <person name="Spatafora J.W."/>
            <person name="Yadav J.S."/>
            <person name="Aerts A."/>
            <person name="Benoit I."/>
            <person name="Boyd A."/>
            <person name="Carlson A."/>
            <person name="Copeland A."/>
            <person name="Coutinho P.M."/>
            <person name="de Vries R.P."/>
            <person name="Ferreira P."/>
            <person name="Findley K."/>
            <person name="Foster B."/>
            <person name="Gaskell J."/>
            <person name="Glotzer D."/>
            <person name="Gorecki P."/>
            <person name="Heitman J."/>
            <person name="Hesse C."/>
            <person name="Hori C."/>
            <person name="Igarashi K."/>
            <person name="Jurgens J.A."/>
            <person name="Kallen N."/>
            <person name="Kersten P."/>
            <person name="Kohler A."/>
            <person name="Kuees U."/>
            <person name="Kumar T.K.A."/>
            <person name="Kuo A."/>
            <person name="LaButti K."/>
            <person name="Larrondo L.F."/>
            <person name="Lindquist E."/>
            <person name="Ling A."/>
            <person name="Lombard V."/>
            <person name="Lucas S."/>
            <person name="Lundell T."/>
            <person name="Martin R."/>
            <person name="McLaughlin D.J."/>
            <person name="Morgenstern I."/>
            <person name="Morin E."/>
            <person name="Murat C."/>
            <person name="Nagy L.G."/>
            <person name="Nolan M."/>
            <person name="Ohm R.A."/>
            <person name="Patyshakuliyeva A."/>
            <person name="Rokas A."/>
            <person name="Ruiz-Duenas F.J."/>
            <person name="Sabat G."/>
            <person name="Salamov A."/>
            <person name="Samejima M."/>
            <person name="Schmutz J."/>
            <person name="Slot J.C."/>
            <person name="St John F."/>
            <person name="Stenlid J."/>
            <person name="Sun H."/>
            <person name="Sun S."/>
            <person name="Syed K."/>
            <person name="Tsang A."/>
            <person name="Wiebenga A."/>
            <person name="Young D."/>
            <person name="Pisabarro A."/>
            <person name="Eastwood D.C."/>
            <person name="Martin F."/>
            <person name="Cullen D."/>
            <person name="Grigoriev I.V."/>
            <person name="Hibbett D.S."/>
        </authorList>
    </citation>
    <scope>NUCLEOTIDE SEQUENCE [LARGE SCALE GENOMIC DNA]</scope>
    <source>
        <strain evidence="1 2">DJM-731 SS1</strain>
    </source>
</reference>
<keyword evidence="2" id="KW-1185">Reference proteome</keyword>
<dbReference type="GeneID" id="63686735"/>
<organism evidence="1 2">
    <name type="scientific">Dacryopinax primogenitus (strain DJM 731)</name>
    <name type="common">Brown rot fungus</name>
    <dbReference type="NCBI Taxonomy" id="1858805"/>
    <lineage>
        <taxon>Eukaryota</taxon>
        <taxon>Fungi</taxon>
        <taxon>Dikarya</taxon>
        <taxon>Basidiomycota</taxon>
        <taxon>Agaricomycotina</taxon>
        <taxon>Dacrymycetes</taxon>
        <taxon>Dacrymycetales</taxon>
        <taxon>Dacrymycetaceae</taxon>
        <taxon>Dacryopinax</taxon>
    </lineage>
</organism>
<evidence type="ECO:0000313" key="1">
    <source>
        <dbReference type="EMBL" id="EJU05254.1"/>
    </source>
</evidence>
<accession>M5G939</accession>
<proteinExistence type="predicted"/>
<dbReference type="HOGENOM" id="CLU_2372756_0_0_1"/>
<evidence type="ECO:0000313" key="2">
    <source>
        <dbReference type="Proteomes" id="UP000030653"/>
    </source>
</evidence>
<dbReference type="Proteomes" id="UP000030653">
    <property type="component" value="Unassembled WGS sequence"/>
</dbReference>
<dbReference type="EMBL" id="JH795856">
    <property type="protein sequence ID" value="EJU05254.1"/>
    <property type="molecule type" value="Genomic_DNA"/>
</dbReference>
<dbReference type="AlphaFoldDB" id="M5G939"/>